<reference evidence="1" key="1">
    <citation type="submission" date="2019-10" db="EMBL/GenBank/DDBJ databases">
        <authorList>
            <consortium name="DOE Joint Genome Institute"/>
            <person name="Kuo A."/>
            <person name="Miyauchi S."/>
            <person name="Kiss E."/>
            <person name="Drula E."/>
            <person name="Kohler A."/>
            <person name="Sanchez-Garcia M."/>
            <person name="Andreopoulos B."/>
            <person name="Barry K.W."/>
            <person name="Bonito G."/>
            <person name="Buee M."/>
            <person name="Carver A."/>
            <person name="Chen C."/>
            <person name="Cichocki N."/>
            <person name="Clum A."/>
            <person name="Culley D."/>
            <person name="Crous P.W."/>
            <person name="Fauchery L."/>
            <person name="Girlanda M."/>
            <person name="Hayes R."/>
            <person name="Keri Z."/>
            <person name="LaButti K."/>
            <person name="Lipzen A."/>
            <person name="Lombard V."/>
            <person name="Magnuson J."/>
            <person name="Maillard F."/>
            <person name="Morin E."/>
            <person name="Murat C."/>
            <person name="Nolan M."/>
            <person name="Ohm R."/>
            <person name="Pangilinan J."/>
            <person name="Pereira M."/>
            <person name="Perotto S."/>
            <person name="Peter M."/>
            <person name="Riley R."/>
            <person name="Sitrit Y."/>
            <person name="Stielow B."/>
            <person name="Szollosi G."/>
            <person name="Zifcakova L."/>
            <person name="Stursova M."/>
            <person name="Spatafora J.W."/>
            <person name="Tedersoo L."/>
            <person name="Vaario L.-M."/>
            <person name="Yamada A."/>
            <person name="Yan M."/>
            <person name="Wang P."/>
            <person name="Xu J."/>
            <person name="Bruns T."/>
            <person name="Baldrian P."/>
            <person name="Vilgalys R."/>
            <person name="Henrissat B."/>
            <person name="Grigoriev I.V."/>
            <person name="Hibbett D."/>
            <person name="Nagy L.G."/>
            <person name="Martin F.M."/>
        </authorList>
    </citation>
    <scope>NUCLEOTIDE SEQUENCE</scope>
    <source>
        <strain evidence="1">BED1</strain>
    </source>
</reference>
<comment type="caution">
    <text evidence="1">The sequence shown here is derived from an EMBL/GenBank/DDBJ whole genome shotgun (WGS) entry which is preliminary data.</text>
</comment>
<evidence type="ECO:0000313" key="2">
    <source>
        <dbReference type="Proteomes" id="UP001194468"/>
    </source>
</evidence>
<reference evidence="1" key="2">
    <citation type="journal article" date="2020" name="Nat. Commun.">
        <title>Large-scale genome sequencing of mycorrhizal fungi provides insights into the early evolution of symbiotic traits.</title>
        <authorList>
            <person name="Miyauchi S."/>
            <person name="Kiss E."/>
            <person name="Kuo A."/>
            <person name="Drula E."/>
            <person name="Kohler A."/>
            <person name="Sanchez-Garcia M."/>
            <person name="Morin E."/>
            <person name="Andreopoulos B."/>
            <person name="Barry K.W."/>
            <person name="Bonito G."/>
            <person name="Buee M."/>
            <person name="Carver A."/>
            <person name="Chen C."/>
            <person name="Cichocki N."/>
            <person name="Clum A."/>
            <person name="Culley D."/>
            <person name="Crous P.W."/>
            <person name="Fauchery L."/>
            <person name="Girlanda M."/>
            <person name="Hayes R.D."/>
            <person name="Keri Z."/>
            <person name="LaButti K."/>
            <person name="Lipzen A."/>
            <person name="Lombard V."/>
            <person name="Magnuson J."/>
            <person name="Maillard F."/>
            <person name="Murat C."/>
            <person name="Nolan M."/>
            <person name="Ohm R.A."/>
            <person name="Pangilinan J."/>
            <person name="Pereira M.F."/>
            <person name="Perotto S."/>
            <person name="Peter M."/>
            <person name="Pfister S."/>
            <person name="Riley R."/>
            <person name="Sitrit Y."/>
            <person name="Stielow J.B."/>
            <person name="Szollosi G."/>
            <person name="Zifcakova L."/>
            <person name="Stursova M."/>
            <person name="Spatafora J.W."/>
            <person name="Tedersoo L."/>
            <person name="Vaario L.M."/>
            <person name="Yamada A."/>
            <person name="Yan M."/>
            <person name="Wang P."/>
            <person name="Xu J."/>
            <person name="Bruns T."/>
            <person name="Baldrian P."/>
            <person name="Vilgalys R."/>
            <person name="Dunand C."/>
            <person name="Henrissat B."/>
            <person name="Grigoriev I.V."/>
            <person name="Hibbett D."/>
            <person name="Nagy L.G."/>
            <person name="Martin F.M."/>
        </authorList>
    </citation>
    <scope>NUCLEOTIDE SEQUENCE</scope>
    <source>
        <strain evidence="1">BED1</strain>
    </source>
</reference>
<sequence>MVFFSLRVYRHTCLGILFTSSSSDDKTRLALKMSWQDLERGSDHDAVMKLENKFHPNATILLKCGVSPWYRWLTRFQDIQG</sequence>
<gene>
    <name evidence="1" type="ORF">L210DRAFT_2228526</name>
</gene>
<name>A0AAD4G6Z7_BOLED</name>
<keyword evidence="2" id="KW-1185">Reference proteome</keyword>
<dbReference type="EMBL" id="WHUW01000149">
    <property type="protein sequence ID" value="KAF8420939.1"/>
    <property type="molecule type" value="Genomic_DNA"/>
</dbReference>
<evidence type="ECO:0000313" key="1">
    <source>
        <dbReference type="EMBL" id="KAF8420939.1"/>
    </source>
</evidence>
<dbReference type="Proteomes" id="UP001194468">
    <property type="component" value="Unassembled WGS sequence"/>
</dbReference>
<organism evidence="1 2">
    <name type="scientific">Boletus edulis BED1</name>
    <dbReference type="NCBI Taxonomy" id="1328754"/>
    <lineage>
        <taxon>Eukaryota</taxon>
        <taxon>Fungi</taxon>
        <taxon>Dikarya</taxon>
        <taxon>Basidiomycota</taxon>
        <taxon>Agaricomycotina</taxon>
        <taxon>Agaricomycetes</taxon>
        <taxon>Agaricomycetidae</taxon>
        <taxon>Boletales</taxon>
        <taxon>Boletineae</taxon>
        <taxon>Boletaceae</taxon>
        <taxon>Boletoideae</taxon>
        <taxon>Boletus</taxon>
    </lineage>
</organism>
<dbReference type="AlphaFoldDB" id="A0AAD4G6Z7"/>
<proteinExistence type="predicted"/>
<protein>
    <submittedName>
        <fullName evidence="1">Uncharacterized protein</fullName>
    </submittedName>
</protein>
<accession>A0AAD4G6Z7</accession>